<dbReference type="Proteomes" id="UP000784435">
    <property type="component" value="Unassembled WGS sequence"/>
</dbReference>
<reference evidence="3" key="1">
    <citation type="journal article" date="2021" name="PeerJ">
        <title>Extensive microbial diversity within the chicken gut microbiome revealed by metagenomics and culture.</title>
        <authorList>
            <person name="Gilroy R."/>
            <person name="Ravi A."/>
            <person name="Getino M."/>
            <person name="Pursley I."/>
            <person name="Horton D.L."/>
            <person name="Alikhan N.F."/>
            <person name="Baker D."/>
            <person name="Gharbi K."/>
            <person name="Hall N."/>
            <person name="Watson M."/>
            <person name="Adriaenssens E.M."/>
            <person name="Foster-Nyarko E."/>
            <person name="Jarju S."/>
            <person name="Secka A."/>
            <person name="Antonio M."/>
            <person name="Oren A."/>
            <person name="Chaudhuri R.R."/>
            <person name="La Ragione R."/>
            <person name="Hildebrand F."/>
            <person name="Pallen M.J."/>
        </authorList>
    </citation>
    <scope>NUCLEOTIDE SEQUENCE</scope>
    <source>
        <strain evidence="3">ChiGjej5B5-7349</strain>
    </source>
</reference>
<evidence type="ECO:0000256" key="1">
    <source>
        <dbReference type="SAM" id="Phobius"/>
    </source>
</evidence>
<comment type="caution">
    <text evidence="3">The sequence shown here is derived from an EMBL/GenBank/DDBJ whole genome shotgun (WGS) entry which is preliminary data.</text>
</comment>
<keyword evidence="3" id="KW-0378">Hydrolase</keyword>
<dbReference type="GO" id="GO:0080120">
    <property type="term" value="P:CAAX-box protein maturation"/>
    <property type="evidence" value="ECO:0007669"/>
    <property type="project" value="UniProtKB-ARBA"/>
</dbReference>
<organism evidence="3 4">
    <name type="scientific">Brevibacterium senegalense</name>
    <dbReference type="NCBI Taxonomy" id="1033736"/>
    <lineage>
        <taxon>Bacteria</taxon>
        <taxon>Bacillati</taxon>
        <taxon>Actinomycetota</taxon>
        <taxon>Actinomycetes</taxon>
        <taxon>Micrococcales</taxon>
        <taxon>Brevibacteriaceae</taxon>
        <taxon>Brevibacterium</taxon>
    </lineage>
</organism>
<dbReference type="Pfam" id="PF02517">
    <property type="entry name" value="Rce1-like"/>
    <property type="match status" value="1"/>
</dbReference>
<evidence type="ECO:0000313" key="3">
    <source>
        <dbReference type="EMBL" id="HJG81406.1"/>
    </source>
</evidence>
<dbReference type="GO" id="GO:0008237">
    <property type="term" value="F:metallopeptidase activity"/>
    <property type="evidence" value="ECO:0007669"/>
    <property type="project" value="UniProtKB-KW"/>
</dbReference>
<feature type="transmembrane region" description="Helical" evidence="1">
    <location>
        <begin position="155"/>
        <end position="175"/>
    </location>
</feature>
<feature type="transmembrane region" description="Helical" evidence="1">
    <location>
        <begin position="68"/>
        <end position="90"/>
    </location>
</feature>
<sequence>MISTCAVVVVYVSAWVLWGQPRETFRTDRLVRDAVRGLVAGLVLVGVFAVGALVVREIPLLTAPVEELLAHASAGRLVPVAILTSVSGIAEELFYRRTAVLTLPGGFRTRVVVALLLFMTVSATMGVPLLVVAAAVLGIVAAVEAQHTQSLTSPIVLHVVWSLSMLLVLPTLLGAA</sequence>
<evidence type="ECO:0000259" key="2">
    <source>
        <dbReference type="Pfam" id="PF02517"/>
    </source>
</evidence>
<feature type="transmembrane region" description="Helical" evidence="1">
    <location>
        <begin position="38"/>
        <end position="56"/>
    </location>
</feature>
<keyword evidence="1" id="KW-1133">Transmembrane helix</keyword>
<feature type="transmembrane region" description="Helical" evidence="1">
    <location>
        <begin position="110"/>
        <end position="143"/>
    </location>
</feature>
<feature type="domain" description="CAAX prenyl protease 2/Lysostaphin resistance protein A-like" evidence="2">
    <location>
        <begin position="77"/>
        <end position="163"/>
    </location>
</feature>
<keyword evidence="1" id="KW-0812">Transmembrane</keyword>
<dbReference type="EMBL" id="DYUK01000313">
    <property type="protein sequence ID" value="HJG81406.1"/>
    <property type="molecule type" value="Genomic_DNA"/>
</dbReference>
<keyword evidence="3" id="KW-0482">Metalloprotease</keyword>
<evidence type="ECO:0000313" key="4">
    <source>
        <dbReference type="Proteomes" id="UP000784435"/>
    </source>
</evidence>
<protein>
    <submittedName>
        <fullName evidence="3">CPBP family intramembrane metalloprotease</fullName>
        <ecNumber evidence="3">3.4.24.-</ecNumber>
    </submittedName>
</protein>
<dbReference type="EC" id="3.4.24.-" evidence="3"/>
<reference evidence="3" key="2">
    <citation type="submission" date="2021-09" db="EMBL/GenBank/DDBJ databases">
        <authorList>
            <person name="Gilroy R."/>
        </authorList>
    </citation>
    <scope>NUCLEOTIDE SEQUENCE</scope>
    <source>
        <strain evidence="3">ChiGjej5B5-7349</strain>
    </source>
</reference>
<accession>A0A921MGK7</accession>
<keyword evidence="3" id="KW-0645">Protease</keyword>
<dbReference type="InterPro" id="IPR003675">
    <property type="entry name" value="Rce1/LyrA-like_dom"/>
</dbReference>
<proteinExistence type="predicted"/>
<dbReference type="GO" id="GO:0004175">
    <property type="term" value="F:endopeptidase activity"/>
    <property type="evidence" value="ECO:0007669"/>
    <property type="project" value="UniProtKB-ARBA"/>
</dbReference>
<keyword evidence="1" id="KW-0472">Membrane</keyword>
<gene>
    <name evidence="3" type="ORF">K8V08_13460</name>
</gene>
<name>A0A921MGK7_9MICO</name>
<dbReference type="AlphaFoldDB" id="A0A921MGK7"/>